<dbReference type="EMBL" id="CP003397">
    <property type="protein sequence ID" value="AFE54641.1"/>
    <property type="molecule type" value="Genomic_DNA"/>
</dbReference>
<keyword evidence="4" id="KW-0012">Acyltransferase</keyword>
<comment type="subcellular location">
    <subcellularLocation>
        <location evidence="1">Cytoplasm</location>
    </subcellularLocation>
</comment>
<dbReference type="Pfam" id="PF07167">
    <property type="entry name" value="PhaC_N"/>
    <property type="match status" value="1"/>
</dbReference>
<evidence type="ECO:0000256" key="1">
    <source>
        <dbReference type="ARBA" id="ARBA00004496"/>
    </source>
</evidence>
<gene>
    <name evidence="6" type="ORF">RTTH1527_03880</name>
</gene>
<dbReference type="InterPro" id="IPR010941">
    <property type="entry name" value="PhaC_N"/>
</dbReference>
<dbReference type="PANTHER" id="PTHR36837:SF5">
    <property type="entry name" value="POLY-3-HYDROXYBUTYRATE SYNTHASE"/>
    <property type="match status" value="1"/>
</dbReference>
<name>A0ABN4AFH6_RICTP</name>
<dbReference type="PANTHER" id="PTHR36837">
    <property type="entry name" value="POLY(3-HYDROXYALKANOATE) POLYMERASE SUBUNIT PHAC"/>
    <property type="match status" value="1"/>
</dbReference>
<dbReference type="Proteomes" id="UP000007581">
    <property type="component" value="Chromosome"/>
</dbReference>
<dbReference type="SUPFAM" id="SSF53474">
    <property type="entry name" value="alpha/beta-Hydrolases"/>
    <property type="match status" value="1"/>
</dbReference>
<keyword evidence="3" id="KW-0808">Transferase</keyword>
<keyword evidence="2" id="KW-0963">Cytoplasm</keyword>
<dbReference type="InterPro" id="IPR029058">
    <property type="entry name" value="AB_hydrolase_fold"/>
</dbReference>
<dbReference type="NCBIfam" id="TIGR01838">
    <property type="entry name" value="PHA_synth_I"/>
    <property type="match status" value="1"/>
</dbReference>
<evidence type="ECO:0000259" key="5">
    <source>
        <dbReference type="Pfam" id="PF07167"/>
    </source>
</evidence>
<dbReference type="InterPro" id="IPR051321">
    <property type="entry name" value="PHA/PHB_synthase"/>
</dbReference>
<dbReference type="RefSeq" id="WP_011191237.1">
    <property type="nucleotide sequence ID" value="NC_017066.1"/>
</dbReference>
<evidence type="ECO:0000256" key="3">
    <source>
        <dbReference type="ARBA" id="ARBA00022679"/>
    </source>
</evidence>
<proteinExistence type="predicted"/>
<evidence type="ECO:0000313" key="7">
    <source>
        <dbReference type="Proteomes" id="UP000007581"/>
    </source>
</evidence>
<organism evidence="6 7">
    <name type="scientific">Rickettsia typhi str. TH1527</name>
    <dbReference type="NCBI Taxonomy" id="1003201"/>
    <lineage>
        <taxon>Bacteria</taxon>
        <taxon>Pseudomonadati</taxon>
        <taxon>Pseudomonadota</taxon>
        <taxon>Alphaproteobacteria</taxon>
        <taxon>Rickettsiales</taxon>
        <taxon>Rickettsiaceae</taxon>
        <taxon>Rickettsieae</taxon>
        <taxon>Rickettsia</taxon>
        <taxon>typhus group</taxon>
    </lineage>
</organism>
<evidence type="ECO:0000256" key="4">
    <source>
        <dbReference type="ARBA" id="ARBA00023315"/>
    </source>
</evidence>
<sequence length="584" mass="67719">MYNITHETIINNFKEIANKYQELILHFMQGKGSMIPKSLIDSDKNIIIAYLIIEQFCKNPQKFCQLNIEYIDKLRELTTNSFAKFVGSTSKDIFYTDNRDKRFKDSLWEDNVYFHFVKQYYLLSAAWIKKNIEQYELSHDLKQHLEFTTKHFIDAFSPSNFAFCNPKVLRETLESGGHNLVQGLENFLRDIKSSGDILNINTTDKSAFKLGQNIAATKGKIIFQNDLMQLICYEPKKKVHKIPIFIIPPCINKYYILDLSSHNSLVSFLVENHFQVFLISWVNPDTSLSEKGFEDYLKEGILAPFEYVKNLGFAKIDFVGYCMGGMFLAIIIAYFKVKSIDSVHSSTFFTTLLDYTNPGELGIFLNENTINYIKEEIKLKGYFDGKYLSNSFSLLRANDLIWTFFVNNYLLGKKPMPFDLLYWNADSTNLPAKMYEEYLHNTYCNNLLKEANALEVLGTKIDLGNIDCNSFFLAAKEDHIAPWRSIYDGVKLLNGDKIFCLTDSGHVAGVVNHPASAKYNYRINYDLSLSSNEWFMQATEYKGSWWNYWIDWLIKNNDTKILVDSLDYQNLDVIEIAPGSYVRR</sequence>
<dbReference type="InterPro" id="IPR010963">
    <property type="entry name" value="PHA_synth_I"/>
</dbReference>
<dbReference type="Gene3D" id="3.40.50.1820">
    <property type="entry name" value="alpha/beta hydrolase"/>
    <property type="match status" value="1"/>
</dbReference>
<evidence type="ECO:0000256" key="2">
    <source>
        <dbReference type="ARBA" id="ARBA00022490"/>
    </source>
</evidence>
<accession>A0ABN4AFH6</accession>
<evidence type="ECO:0000313" key="6">
    <source>
        <dbReference type="EMBL" id="AFE54641.1"/>
    </source>
</evidence>
<protein>
    <submittedName>
        <fullName evidence="6">Poly(3-hydroxyalkanoate) synthetase</fullName>
    </submittedName>
</protein>
<feature type="domain" description="Poly-beta-hydroxybutyrate polymerase N-terminal" evidence="5">
    <location>
        <begin position="99"/>
        <end position="269"/>
    </location>
</feature>
<reference evidence="6" key="1">
    <citation type="submission" date="2012-03" db="EMBL/GenBank/DDBJ databases">
        <authorList>
            <person name="Johnson S.L."/>
            <person name="Sims D."/>
            <person name="Han S."/>
            <person name="Bruce D.C."/>
            <person name="Dasch G.A."/>
        </authorList>
    </citation>
    <scope>NUCLEOTIDE SEQUENCE [LARGE SCALE GENOMIC DNA]</scope>
    <source>
        <strain evidence="6">TH1527</strain>
    </source>
</reference>
<keyword evidence="7" id="KW-1185">Reference proteome</keyword>